<organism evidence="1 2">
    <name type="scientific">Melia azedarach</name>
    <name type="common">Chinaberry tree</name>
    <dbReference type="NCBI Taxonomy" id="155640"/>
    <lineage>
        <taxon>Eukaryota</taxon>
        <taxon>Viridiplantae</taxon>
        <taxon>Streptophyta</taxon>
        <taxon>Embryophyta</taxon>
        <taxon>Tracheophyta</taxon>
        <taxon>Spermatophyta</taxon>
        <taxon>Magnoliopsida</taxon>
        <taxon>eudicotyledons</taxon>
        <taxon>Gunneridae</taxon>
        <taxon>Pentapetalae</taxon>
        <taxon>rosids</taxon>
        <taxon>malvids</taxon>
        <taxon>Sapindales</taxon>
        <taxon>Meliaceae</taxon>
        <taxon>Melia</taxon>
    </lineage>
</organism>
<protein>
    <submittedName>
        <fullName evidence="1">Inorganic pyrophosphatase</fullName>
    </submittedName>
</protein>
<evidence type="ECO:0000313" key="1">
    <source>
        <dbReference type="EMBL" id="KAJ4717923.1"/>
    </source>
</evidence>
<evidence type="ECO:0000313" key="2">
    <source>
        <dbReference type="Proteomes" id="UP001164539"/>
    </source>
</evidence>
<dbReference type="EMBL" id="CM051398">
    <property type="protein sequence ID" value="KAJ4717923.1"/>
    <property type="molecule type" value="Genomic_DNA"/>
</dbReference>
<keyword evidence="2" id="KW-1185">Reference proteome</keyword>
<comment type="caution">
    <text evidence="1">The sequence shown here is derived from an EMBL/GenBank/DDBJ whole genome shotgun (WGS) entry which is preliminary data.</text>
</comment>
<dbReference type="Proteomes" id="UP001164539">
    <property type="component" value="Chromosome 5"/>
</dbReference>
<reference evidence="1 2" key="1">
    <citation type="journal article" date="2023" name="Science">
        <title>Complex scaffold remodeling in plant triterpene biosynthesis.</title>
        <authorList>
            <person name="De La Pena R."/>
            <person name="Hodgson H."/>
            <person name="Liu J.C."/>
            <person name="Stephenson M.J."/>
            <person name="Martin A.C."/>
            <person name="Owen C."/>
            <person name="Harkess A."/>
            <person name="Leebens-Mack J."/>
            <person name="Jimenez L.E."/>
            <person name="Osbourn A."/>
            <person name="Sattely E.S."/>
        </authorList>
    </citation>
    <scope>NUCLEOTIDE SEQUENCE [LARGE SCALE GENOMIC DNA]</scope>
    <source>
        <strain evidence="2">cv. JPN11</strain>
        <tissue evidence="1">Leaf</tissue>
    </source>
</reference>
<gene>
    <name evidence="1" type="ORF">OWV82_009672</name>
</gene>
<sequence length="271" mass="30796">MAGFVVVFDFDKTIIDCDSDNWVVDELNFTDLFNQLLSTIPWNSLMDRMMDELHAQGKTIQDIVDVLKRAPIHPCVIPAIKAAHDLGSDLKIVSDANTFFIETILNHYGIRELFSEIYTNPSFIDDEGRLKIFPHHNFTESPHGCNTYTCPPNMCKGKVIEKIQASMPEEKKIIYLGDGAGDFCPSLKLRDTDFLMPRKDFPVWDLICKSKNLIRAEIHEWTDGEDLQNVLLQIINSSNISTEEEEEDNNGDSSKIISVDCKFQKIPVSAH</sequence>
<accession>A0ACC1Y419</accession>
<name>A0ACC1Y419_MELAZ</name>
<proteinExistence type="predicted"/>